<dbReference type="EMBL" id="WBMS02000012">
    <property type="protein sequence ID" value="MWA02129.1"/>
    <property type="molecule type" value="Genomic_DNA"/>
</dbReference>
<dbReference type="RefSeq" id="WP_151594592.1">
    <property type="nucleotide sequence ID" value="NZ_WBMS02000012.1"/>
</dbReference>
<sequence>MEQTLIRTALKTGAVVATLAGTAFAAAPANADTHNHNTAVGNTTNVLIVGGYGVTCGSVSVGSQSGTGCNGNHVYNGHNHSGTAGWIGHRW</sequence>
<dbReference type="Proteomes" id="UP000462055">
    <property type="component" value="Unassembled WGS sequence"/>
</dbReference>
<keyword evidence="1" id="KW-0732">Signal</keyword>
<evidence type="ECO:0000313" key="3">
    <source>
        <dbReference type="Proteomes" id="UP000462055"/>
    </source>
</evidence>
<name>A0A6I4MHN0_9ACTN</name>
<feature type="signal peptide" evidence="1">
    <location>
        <begin position="1"/>
        <end position="25"/>
    </location>
</feature>
<feature type="chain" id="PRO_5026174944" evidence="1">
    <location>
        <begin position="26"/>
        <end position="91"/>
    </location>
</feature>
<gene>
    <name evidence="2" type="ORF">F8568_017460</name>
</gene>
<evidence type="ECO:0000313" key="2">
    <source>
        <dbReference type="EMBL" id="MWA02129.1"/>
    </source>
</evidence>
<evidence type="ECO:0000256" key="1">
    <source>
        <dbReference type="SAM" id="SignalP"/>
    </source>
</evidence>
<comment type="caution">
    <text evidence="2">The sequence shown here is derived from an EMBL/GenBank/DDBJ whole genome shotgun (WGS) entry which is preliminary data.</text>
</comment>
<dbReference type="AlphaFoldDB" id="A0A6I4MHN0"/>
<keyword evidence="3" id="KW-1185">Reference proteome</keyword>
<protein>
    <submittedName>
        <fullName evidence="2">Uncharacterized protein</fullName>
    </submittedName>
</protein>
<accession>A0A6I4MHN0</accession>
<reference evidence="2" key="1">
    <citation type="submission" date="2019-12" db="EMBL/GenBank/DDBJ databases">
        <title>Actinomadura physcomitrii sp. nov., a novel actinomycete isolated from moss [Physcomitrium sphaericum (Ludw) Fuernr].</title>
        <authorList>
            <person name="Zhuang X."/>
        </authorList>
    </citation>
    <scope>NUCLEOTIDE SEQUENCE [LARGE SCALE GENOMIC DNA]</scope>
    <source>
        <strain evidence="2">LD22</strain>
    </source>
</reference>
<proteinExistence type="predicted"/>
<organism evidence="2 3">
    <name type="scientific">Actinomadura physcomitrii</name>
    <dbReference type="NCBI Taxonomy" id="2650748"/>
    <lineage>
        <taxon>Bacteria</taxon>
        <taxon>Bacillati</taxon>
        <taxon>Actinomycetota</taxon>
        <taxon>Actinomycetes</taxon>
        <taxon>Streptosporangiales</taxon>
        <taxon>Thermomonosporaceae</taxon>
        <taxon>Actinomadura</taxon>
    </lineage>
</organism>